<feature type="transmembrane region" description="Helical" evidence="2">
    <location>
        <begin position="172"/>
        <end position="192"/>
    </location>
</feature>
<reference evidence="3" key="1">
    <citation type="submission" date="2019-02" db="EMBL/GenBank/DDBJ databases">
        <authorList>
            <person name="Gruber-Vodicka R. H."/>
            <person name="Seah K. B. B."/>
        </authorList>
    </citation>
    <scope>NUCLEOTIDE SEQUENCE</scope>
    <source>
        <strain evidence="3">BECK_BZ197</strain>
    </source>
</reference>
<keyword evidence="2" id="KW-0472">Membrane</keyword>
<dbReference type="InterPro" id="IPR050222">
    <property type="entry name" value="MATE_MdtK"/>
</dbReference>
<accession>A0A450XM98</accession>
<gene>
    <name evidence="3" type="ORF">BECKMB1821G_GA0114241_10645</name>
</gene>
<keyword evidence="2" id="KW-1133">Transmembrane helix</keyword>
<dbReference type="GO" id="GO:0015297">
    <property type="term" value="F:antiporter activity"/>
    <property type="evidence" value="ECO:0007669"/>
    <property type="project" value="InterPro"/>
</dbReference>
<organism evidence="3">
    <name type="scientific">Candidatus Kentrum sp. MB</name>
    <dbReference type="NCBI Taxonomy" id="2138164"/>
    <lineage>
        <taxon>Bacteria</taxon>
        <taxon>Pseudomonadati</taxon>
        <taxon>Pseudomonadota</taxon>
        <taxon>Gammaproteobacteria</taxon>
        <taxon>Candidatus Kentrum</taxon>
    </lineage>
</organism>
<sequence>MQATHPNPALESKLPTLSDLRSTLNIALPLGVGYVGWILIGVTDTVMLGRLSPDALSAAGIALAVYNIIQIIGWGMLFPVMVLVSRICGAKQSRTRIVLMIIRQGLWICGILSVPGSVILWNITPILIRTGQDHALAHMAGQYMDYYAWNLFPAFATIMFSLAFAAMERTGVVALITWLQVGINIILNYGLIFGNLGFPAMGIAGAGLLSVIIYGLGHMAFFSILALHRFFKSPRLFRRAWRPNWNILGWFFRLGWPKSIEMFITYVPFSIFSLLAGRIGVQAVAAYTIAFTTATTVSYTLSWATADTVTVRVSGALTRKSYIDMWRSLTSGIAILFIFLAPLIAIFSIFPEWVVMLFIGSRASENPHLVSLASSLIMSIAIFVIVDGLRLVNNQALNGLSDMKNPMITAAATYWGIAIPLGASLGFSTDLGVEGFWIGIIFGTSVAVIFYMLRFGRLVRGFEAQ</sequence>
<dbReference type="AlphaFoldDB" id="A0A450XM98"/>
<dbReference type="PANTHER" id="PTHR43298:SF2">
    <property type="entry name" value="FMN_FAD EXPORTER YEEO-RELATED"/>
    <property type="match status" value="1"/>
</dbReference>
<feature type="transmembrane region" description="Helical" evidence="2">
    <location>
        <begin position="147"/>
        <end position="165"/>
    </location>
</feature>
<feature type="transmembrane region" description="Helical" evidence="2">
    <location>
        <begin position="55"/>
        <end position="84"/>
    </location>
</feature>
<protein>
    <submittedName>
        <fullName evidence="3">Multidrug resistance protein, MATE family</fullName>
    </submittedName>
</protein>
<dbReference type="InterPro" id="IPR002528">
    <property type="entry name" value="MATE_fam"/>
</dbReference>
<feature type="transmembrane region" description="Helical" evidence="2">
    <location>
        <begin position="369"/>
        <end position="386"/>
    </location>
</feature>
<evidence type="ECO:0000256" key="2">
    <source>
        <dbReference type="SAM" id="Phobius"/>
    </source>
</evidence>
<name>A0A450XM98_9GAMM</name>
<feature type="transmembrane region" description="Helical" evidence="2">
    <location>
        <begin position="23"/>
        <end position="43"/>
    </location>
</feature>
<evidence type="ECO:0000313" key="3">
    <source>
        <dbReference type="EMBL" id="VFK30394.1"/>
    </source>
</evidence>
<keyword evidence="2" id="KW-0812">Transmembrane</keyword>
<dbReference type="GO" id="GO:0042910">
    <property type="term" value="F:xenobiotic transmembrane transporter activity"/>
    <property type="evidence" value="ECO:0007669"/>
    <property type="project" value="InterPro"/>
</dbReference>
<dbReference type="Pfam" id="PF01554">
    <property type="entry name" value="MatE"/>
    <property type="match status" value="2"/>
</dbReference>
<dbReference type="EMBL" id="CAADFO010000064">
    <property type="protein sequence ID" value="VFK30394.1"/>
    <property type="molecule type" value="Genomic_DNA"/>
</dbReference>
<feature type="transmembrane region" description="Helical" evidence="2">
    <location>
        <begin position="198"/>
        <end position="231"/>
    </location>
</feature>
<feature type="transmembrane region" description="Helical" evidence="2">
    <location>
        <begin position="435"/>
        <end position="453"/>
    </location>
</feature>
<evidence type="ECO:0000256" key="1">
    <source>
        <dbReference type="ARBA" id="ARBA00022448"/>
    </source>
</evidence>
<dbReference type="NCBIfam" id="TIGR00797">
    <property type="entry name" value="matE"/>
    <property type="match status" value="1"/>
</dbReference>
<keyword evidence="1" id="KW-0813">Transport</keyword>
<dbReference type="GO" id="GO:0005886">
    <property type="term" value="C:plasma membrane"/>
    <property type="evidence" value="ECO:0007669"/>
    <property type="project" value="TreeGrafter"/>
</dbReference>
<dbReference type="CDD" id="cd13131">
    <property type="entry name" value="MATE_NorM_like"/>
    <property type="match status" value="1"/>
</dbReference>
<feature type="transmembrane region" description="Helical" evidence="2">
    <location>
        <begin position="329"/>
        <end position="349"/>
    </location>
</feature>
<feature type="transmembrane region" description="Helical" evidence="2">
    <location>
        <begin position="105"/>
        <end position="127"/>
    </location>
</feature>
<feature type="transmembrane region" description="Helical" evidence="2">
    <location>
        <begin position="407"/>
        <end position="429"/>
    </location>
</feature>
<dbReference type="PANTHER" id="PTHR43298">
    <property type="entry name" value="MULTIDRUG RESISTANCE PROTEIN NORM-RELATED"/>
    <property type="match status" value="1"/>
</dbReference>
<proteinExistence type="predicted"/>